<evidence type="ECO:0000259" key="1">
    <source>
        <dbReference type="Pfam" id="PF00561"/>
    </source>
</evidence>
<dbReference type="VEuPathDB" id="FungiDB:CAGL0M05467g"/>
<keyword evidence="2" id="KW-0378">Hydrolase</keyword>
<dbReference type="VEuPathDB" id="FungiDB:GVI51_M05401"/>
<gene>
    <name evidence="2" type="ORF">AO440_004089</name>
</gene>
<evidence type="ECO:0000313" key="3">
    <source>
        <dbReference type="Proteomes" id="UP000054886"/>
    </source>
</evidence>
<dbReference type="AlphaFoldDB" id="A0A0W0CYV8"/>
<protein>
    <submittedName>
        <fullName evidence="2">Lipid droplet hydrolase 1</fullName>
    </submittedName>
</protein>
<evidence type="ECO:0000313" key="2">
    <source>
        <dbReference type="EMBL" id="KTB08020.1"/>
    </source>
</evidence>
<dbReference type="VEuPathDB" id="FungiDB:GWK60_M05401"/>
<feature type="domain" description="AB hydrolase-1" evidence="1">
    <location>
        <begin position="77"/>
        <end position="339"/>
    </location>
</feature>
<dbReference type="PANTHER" id="PTHR43798">
    <property type="entry name" value="MONOACYLGLYCEROL LIPASE"/>
    <property type="match status" value="1"/>
</dbReference>
<proteinExistence type="predicted"/>
<dbReference type="VEuPathDB" id="FungiDB:B1J91_M05467g"/>
<comment type="caution">
    <text evidence="2">The sequence shown here is derived from an EMBL/GenBank/DDBJ whole genome shotgun (WGS) entry which is preliminary data.</text>
</comment>
<organism evidence="2 3">
    <name type="scientific">Candida glabrata</name>
    <name type="common">Yeast</name>
    <name type="synonym">Torulopsis glabrata</name>
    <dbReference type="NCBI Taxonomy" id="5478"/>
    <lineage>
        <taxon>Eukaryota</taxon>
        <taxon>Fungi</taxon>
        <taxon>Dikarya</taxon>
        <taxon>Ascomycota</taxon>
        <taxon>Saccharomycotina</taxon>
        <taxon>Saccharomycetes</taxon>
        <taxon>Saccharomycetales</taxon>
        <taxon>Saccharomycetaceae</taxon>
        <taxon>Nakaseomyces</taxon>
    </lineage>
</organism>
<dbReference type="Gene3D" id="3.40.50.1820">
    <property type="entry name" value="alpha/beta hydrolase"/>
    <property type="match status" value="1"/>
</dbReference>
<dbReference type="PRINTS" id="PR00111">
    <property type="entry name" value="ABHYDROLASE"/>
</dbReference>
<dbReference type="InterPro" id="IPR000073">
    <property type="entry name" value="AB_hydrolase_1"/>
</dbReference>
<dbReference type="PANTHER" id="PTHR43798:SF5">
    <property type="entry name" value="MONOACYLGLYCEROL LIPASE ABHD6"/>
    <property type="match status" value="1"/>
</dbReference>
<dbReference type="GO" id="GO:0046464">
    <property type="term" value="P:acylglycerol catabolic process"/>
    <property type="evidence" value="ECO:0007669"/>
    <property type="project" value="TreeGrafter"/>
</dbReference>
<dbReference type="GO" id="GO:0016020">
    <property type="term" value="C:membrane"/>
    <property type="evidence" value="ECO:0007669"/>
    <property type="project" value="TreeGrafter"/>
</dbReference>
<accession>A0A0W0CYV8</accession>
<dbReference type="GO" id="GO:0047372">
    <property type="term" value="F:monoacylglycerol lipase activity"/>
    <property type="evidence" value="ECO:0007669"/>
    <property type="project" value="TreeGrafter"/>
</dbReference>
<dbReference type="InterPro" id="IPR029058">
    <property type="entry name" value="AB_hydrolase_fold"/>
</dbReference>
<name>A0A0W0CYV8_CANGB</name>
<dbReference type="SUPFAM" id="SSF53474">
    <property type="entry name" value="alpha/beta-Hydrolases"/>
    <property type="match status" value="1"/>
</dbReference>
<dbReference type="Proteomes" id="UP000054886">
    <property type="component" value="Unassembled WGS sequence"/>
</dbReference>
<dbReference type="Pfam" id="PF00561">
    <property type="entry name" value="Abhydrolase_1"/>
    <property type="match status" value="1"/>
</dbReference>
<dbReference type="InterPro" id="IPR050266">
    <property type="entry name" value="AB_hydrolase_sf"/>
</dbReference>
<reference evidence="2 3" key="1">
    <citation type="submission" date="2015-10" db="EMBL/GenBank/DDBJ databases">
        <title>Draft genomes sequences of Candida glabrata isolates 1A, 1B, 2A, 2B, 3A and 3B.</title>
        <authorList>
            <person name="Haavelsrud O.E."/>
            <person name="Gaustad P."/>
        </authorList>
    </citation>
    <scope>NUCLEOTIDE SEQUENCE [LARGE SCALE GENOMIC DNA]</scope>
    <source>
        <strain evidence="2">910700640</strain>
    </source>
</reference>
<dbReference type="EMBL" id="LLZZ01000106">
    <property type="protein sequence ID" value="KTB08020.1"/>
    <property type="molecule type" value="Genomic_DNA"/>
</dbReference>
<sequence length="354" mass="41018">MEVLREACSLEGELVNGRVDDILAKYEQVPQRELSRVIDSRDFEVRFLKERTRVVTLDGIDMRCFDNIRDGKRRDSVFLLIHGLGGSMDQFQPLMKLLSLLKYRVIALDLPGFGQSGSSTNGYDMLYVTSVVKKVVDNNIENKTDVDFKVVGHSMGCYIASHFVQMYHEEYNIDKLVLTCPPPPSISTLRQDNYIMKMAMRGLMWAPFIFNIYRVWFDQSKGLNSSGIMNFFSANTETFQDEETENKNLKFRKLWQFSNNIKIDTSTIFSYFLGWKFPDWEDLDNIINTNNVELVVIYAEHDKITPKQDAQLIFDAFKNVAATKKKLLEITNCGHNIFFNCPEKACKLFQEQVF</sequence>